<feature type="transmembrane region" description="Helical" evidence="1">
    <location>
        <begin position="153"/>
        <end position="171"/>
    </location>
</feature>
<keyword evidence="2" id="KW-0732">Signal</keyword>
<evidence type="ECO:0000256" key="2">
    <source>
        <dbReference type="SAM" id="SignalP"/>
    </source>
</evidence>
<keyword evidence="1" id="KW-0812">Transmembrane</keyword>
<dbReference type="Proteomes" id="UP001234916">
    <property type="component" value="Chromosome"/>
</dbReference>
<feature type="chain" id="PRO_5041285889" description="Transmembrane protein" evidence="2">
    <location>
        <begin position="27"/>
        <end position="186"/>
    </location>
</feature>
<name>A0AA49IYA9_9PROT</name>
<evidence type="ECO:0000313" key="3">
    <source>
        <dbReference type="EMBL" id="WIM05863.1"/>
    </source>
</evidence>
<proteinExistence type="predicted"/>
<dbReference type="KEGG" id="npv:OHM77_00815"/>
<dbReference type="AlphaFoldDB" id="A0AA49IYA9"/>
<evidence type="ECO:0008006" key="4">
    <source>
        <dbReference type="Google" id="ProtNLM"/>
    </source>
</evidence>
<evidence type="ECO:0000256" key="1">
    <source>
        <dbReference type="SAM" id="Phobius"/>
    </source>
</evidence>
<organism evidence="3">
    <name type="scientific">Candidatus Nitricoxidivorans perseverans</name>
    <dbReference type="NCBI Taxonomy" id="2975601"/>
    <lineage>
        <taxon>Bacteria</taxon>
        <taxon>Pseudomonadati</taxon>
        <taxon>Pseudomonadota</taxon>
        <taxon>Betaproteobacteria</taxon>
        <taxon>Nitrosomonadales</taxon>
        <taxon>Sterolibacteriaceae</taxon>
        <taxon>Candidatus Nitricoxidivorans</taxon>
    </lineage>
</organism>
<feature type="signal peptide" evidence="2">
    <location>
        <begin position="1"/>
        <end position="26"/>
    </location>
</feature>
<accession>A0AA49IYA9</accession>
<sequence length="186" mass="19360">MNRFKKSLLALMGAACLALLMTTAWAGEGHDHGAAPAAAAGQALPRFAAVSDLFELVGVVNGKQITLYLDHFADGSPVKDAKLELELGGIKVPVESHSEGEFEATLAQELKPGVIAVAATVMAGAESDLLAGELDLHGETAVAEAHRHDWKEYLTWSVAGLAGLALLIAIARRLRASRPNMTGGAA</sequence>
<gene>
    <name evidence="3" type="ORF">OHM77_00815</name>
</gene>
<keyword evidence="1" id="KW-1133">Transmembrane helix</keyword>
<dbReference type="EMBL" id="CP107246">
    <property type="protein sequence ID" value="WIM05863.1"/>
    <property type="molecule type" value="Genomic_DNA"/>
</dbReference>
<protein>
    <recommendedName>
        <fullName evidence="4">Transmembrane protein</fullName>
    </recommendedName>
</protein>
<reference evidence="3" key="1">
    <citation type="journal article" date="2023" name="Nat. Microbiol.">
        <title>Enrichment and characterization of a nitric oxide-reducing microbial community in a continuous bioreactor.</title>
        <authorList>
            <person name="Garrido-Amador P."/>
            <person name="Stortenbeker N."/>
            <person name="Wessels H.J.C.T."/>
            <person name="Speth D.R."/>
            <person name="Garcia-Heredia I."/>
            <person name="Kartal B."/>
        </authorList>
    </citation>
    <scope>NUCLEOTIDE SEQUENCE</scope>
    <source>
        <strain evidence="3">MAG1</strain>
    </source>
</reference>
<keyword evidence="1" id="KW-0472">Membrane</keyword>